<evidence type="ECO:0000256" key="5">
    <source>
        <dbReference type="ARBA" id="ARBA00022691"/>
    </source>
</evidence>
<sequence>SSSSSSSRWISRQQGDKFARSAKLAGLKSRAAYKLLDINSKYHIFKPGQTVVDLGYAPGSWSQVSVNRTAPGGRVIGIDVIPAQPPRGVSTLQGDFTSPDIREEVRRFLRRPDAQEDGGGTQETEEVNVVLSDMCEPWPLVQGAWLKSISNPYRRMMNTTGSRVRDHALSMRLCLAALEFVYTSLAPGGHFVCKFYQGAEDGQLEKRLKNLFEKVHRVKPDSSRKESKEAYFVAIKRKKGVDREQVLD</sequence>
<evidence type="ECO:0000256" key="2">
    <source>
        <dbReference type="ARBA" id="ARBA00022552"/>
    </source>
</evidence>
<evidence type="ECO:0000256" key="4">
    <source>
        <dbReference type="ARBA" id="ARBA00022679"/>
    </source>
</evidence>
<evidence type="ECO:0000313" key="10">
    <source>
        <dbReference type="Proteomes" id="UP000799421"/>
    </source>
</evidence>
<evidence type="ECO:0000256" key="7">
    <source>
        <dbReference type="PIRSR" id="PIRSR005461-1"/>
    </source>
</evidence>
<dbReference type="PANTHER" id="PTHR10920">
    <property type="entry name" value="RIBOSOMAL RNA METHYLTRANSFERASE"/>
    <property type="match status" value="1"/>
</dbReference>
<evidence type="ECO:0000259" key="8">
    <source>
        <dbReference type="Pfam" id="PF01728"/>
    </source>
</evidence>
<proteinExistence type="inferred from homology"/>
<dbReference type="EMBL" id="MU006002">
    <property type="protein sequence ID" value="KAF2858815.1"/>
    <property type="molecule type" value="Genomic_DNA"/>
</dbReference>
<dbReference type="OrthoDB" id="20105at2759"/>
<keyword evidence="5 7" id="KW-0949">S-adenosyl-L-methionine</keyword>
<reference evidence="9" key="1">
    <citation type="journal article" date="2020" name="Stud. Mycol.">
        <title>101 Dothideomycetes genomes: a test case for predicting lifestyles and emergence of pathogens.</title>
        <authorList>
            <person name="Haridas S."/>
            <person name="Albert R."/>
            <person name="Binder M."/>
            <person name="Bloem J."/>
            <person name="Labutti K."/>
            <person name="Salamov A."/>
            <person name="Andreopoulos B."/>
            <person name="Baker S."/>
            <person name="Barry K."/>
            <person name="Bills G."/>
            <person name="Bluhm B."/>
            <person name="Cannon C."/>
            <person name="Castanera R."/>
            <person name="Culley D."/>
            <person name="Daum C."/>
            <person name="Ezra D."/>
            <person name="Gonzalez J."/>
            <person name="Henrissat B."/>
            <person name="Kuo A."/>
            <person name="Liang C."/>
            <person name="Lipzen A."/>
            <person name="Lutzoni F."/>
            <person name="Magnuson J."/>
            <person name="Mondo S."/>
            <person name="Nolan M."/>
            <person name="Ohm R."/>
            <person name="Pangilinan J."/>
            <person name="Park H.-J."/>
            <person name="Ramirez L."/>
            <person name="Alfaro M."/>
            <person name="Sun H."/>
            <person name="Tritt A."/>
            <person name="Yoshinaga Y."/>
            <person name="Zwiers L.-H."/>
            <person name="Turgeon B."/>
            <person name="Goodwin S."/>
            <person name="Spatafora J."/>
            <person name="Crous P."/>
            <person name="Grigoriev I."/>
        </authorList>
    </citation>
    <scope>NUCLEOTIDE SEQUENCE</scope>
    <source>
        <strain evidence="9">CBS 480.64</strain>
    </source>
</reference>
<dbReference type="GO" id="GO:0008650">
    <property type="term" value="F:rRNA (uridine-2'-O-)-methyltransferase activity"/>
    <property type="evidence" value="ECO:0007669"/>
    <property type="project" value="TreeGrafter"/>
</dbReference>
<evidence type="ECO:0000256" key="1">
    <source>
        <dbReference type="ARBA" id="ARBA00009258"/>
    </source>
</evidence>
<keyword evidence="3 9" id="KW-0489">Methyltransferase</keyword>
<dbReference type="AlphaFoldDB" id="A0A6A7BVS1"/>
<dbReference type="InterPro" id="IPR015507">
    <property type="entry name" value="rRNA-MeTfrase_E"/>
</dbReference>
<dbReference type="SUPFAM" id="SSF53335">
    <property type="entry name" value="S-adenosyl-L-methionine-dependent methyltransferases"/>
    <property type="match status" value="1"/>
</dbReference>
<evidence type="ECO:0000256" key="6">
    <source>
        <dbReference type="ARBA" id="ARBA00041184"/>
    </source>
</evidence>
<keyword evidence="2" id="KW-0698">rRNA processing</keyword>
<dbReference type="GO" id="GO:0005739">
    <property type="term" value="C:mitochondrion"/>
    <property type="evidence" value="ECO:0007669"/>
    <property type="project" value="TreeGrafter"/>
</dbReference>
<evidence type="ECO:0000313" key="9">
    <source>
        <dbReference type="EMBL" id="KAF2858815.1"/>
    </source>
</evidence>
<dbReference type="Gene3D" id="3.40.50.150">
    <property type="entry name" value="Vaccinia Virus protein VP39"/>
    <property type="match status" value="1"/>
</dbReference>
<dbReference type="HAMAP" id="MF_01547">
    <property type="entry name" value="RNA_methyltr_E"/>
    <property type="match status" value="1"/>
</dbReference>
<accession>A0A6A7BVS1</accession>
<dbReference type="Pfam" id="PF01728">
    <property type="entry name" value="FtsJ"/>
    <property type="match status" value="1"/>
</dbReference>
<keyword evidence="4 9" id="KW-0808">Transferase</keyword>
<feature type="non-terminal residue" evidence="9">
    <location>
        <position position="1"/>
    </location>
</feature>
<comment type="similarity">
    <text evidence="1">Belongs to the class I-like SAM-binding methyltransferase superfamily. RNA methyltransferase RlmE family.</text>
</comment>
<dbReference type="InterPro" id="IPR002877">
    <property type="entry name" value="RNA_MeTrfase_FtsJ_dom"/>
</dbReference>
<dbReference type="InterPro" id="IPR029063">
    <property type="entry name" value="SAM-dependent_MTases_sf"/>
</dbReference>
<protein>
    <recommendedName>
        <fullName evidence="6">rRNA methyltransferase 2, mitochondrial</fullName>
    </recommendedName>
</protein>
<feature type="active site" description="Proton acceptor" evidence="7">
    <location>
        <position position="194"/>
    </location>
</feature>
<gene>
    <name evidence="9" type="ORF">K470DRAFT_202518</name>
</gene>
<feature type="domain" description="Ribosomal RNA methyltransferase FtsJ" evidence="8">
    <location>
        <begin position="28"/>
        <end position="236"/>
    </location>
</feature>
<dbReference type="InterPro" id="IPR050082">
    <property type="entry name" value="RNA_methyltr_RlmE"/>
</dbReference>
<name>A0A6A7BVS1_9PEZI</name>
<dbReference type="PIRSF" id="PIRSF005461">
    <property type="entry name" value="23S_rRNA_mtase"/>
    <property type="match status" value="1"/>
</dbReference>
<feature type="non-terminal residue" evidence="9">
    <location>
        <position position="248"/>
    </location>
</feature>
<evidence type="ECO:0000256" key="3">
    <source>
        <dbReference type="ARBA" id="ARBA00022603"/>
    </source>
</evidence>
<dbReference type="Proteomes" id="UP000799421">
    <property type="component" value="Unassembled WGS sequence"/>
</dbReference>
<organism evidence="9 10">
    <name type="scientific">Piedraia hortae CBS 480.64</name>
    <dbReference type="NCBI Taxonomy" id="1314780"/>
    <lineage>
        <taxon>Eukaryota</taxon>
        <taxon>Fungi</taxon>
        <taxon>Dikarya</taxon>
        <taxon>Ascomycota</taxon>
        <taxon>Pezizomycotina</taxon>
        <taxon>Dothideomycetes</taxon>
        <taxon>Dothideomycetidae</taxon>
        <taxon>Capnodiales</taxon>
        <taxon>Piedraiaceae</taxon>
        <taxon>Piedraia</taxon>
    </lineage>
</organism>
<dbReference type="PANTHER" id="PTHR10920:SF18">
    <property type="entry name" value="RRNA METHYLTRANSFERASE 2, MITOCHONDRIAL"/>
    <property type="match status" value="1"/>
</dbReference>
<keyword evidence="10" id="KW-1185">Reference proteome</keyword>